<reference evidence="4" key="1">
    <citation type="submission" date="2019-12" db="EMBL/GenBank/DDBJ databases">
        <title>Endophytic bacteria associated with Panax ginseng seedlings.</title>
        <authorList>
            <person name="Park J.M."/>
            <person name="Shin R."/>
            <person name="Jo S.H."/>
        </authorList>
    </citation>
    <scope>NUCLEOTIDE SEQUENCE [LARGE SCALE GENOMIC DNA]</scope>
    <source>
        <strain evidence="4">PgKB30</strain>
    </source>
</reference>
<evidence type="ECO:0008006" key="5">
    <source>
        <dbReference type="Google" id="ProtNLM"/>
    </source>
</evidence>
<organism evidence="3 4">
    <name type="scientific">Pseudomonas graminis</name>
    <dbReference type="NCBI Taxonomy" id="158627"/>
    <lineage>
        <taxon>Bacteria</taxon>
        <taxon>Pseudomonadati</taxon>
        <taxon>Pseudomonadota</taxon>
        <taxon>Gammaproteobacteria</taxon>
        <taxon>Pseudomonadales</taxon>
        <taxon>Pseudomonadaceae</taxon>
        <taxon>Pseudomonas</taxon>
    </lineage>
</organism>
<dbReference type="KEGG" id="pgg:FX982_00093"/>
<accession>A0A6M8MKQ5</accession>
<protein>
    <recommendedName>
        <fullName evidence="5">DUF2931 family protein</fullName>
    </recommendedName>
</protein>
<keyword evidence="2" id="KW-0732">Signal</keyword>
<feature type="region of interest" description="Disordered" evidence="1">
    <location>
        <begin position="79"/>
        <end position="99"/>
    </location>
</feature>
<evidence type="ECO:0000256" key="1">
    <source>
        <dbReference type="SAM" id="MobiDB-lite"/>
    </source>
</evidence>
<evidence type="ECO:0000313" key="4">
    <source>
        <dbReference type="Proteomes" id="UP000501989"/>
    </source>
</evidence>
<proteinExistence type="predicted"/>
<feature type="chain" id="PRO_5026719410" description="DUF2931 family protein" evidence="2">
    <location>
        <begin position="30"/>
        <end position="229"/>
    </location>
</feature>
<keyword evidence="4" id="KW-1185">Reference proteome</keyword>
<evidence type="ECO:0000256" key="2">
    <source>
        <dbReference type="SAM" id="SignalP"/>
    </source>
</evidence>
<dbReference type="RefSeq" id="WP_172609228.1">
    <property type="nucleotide sequence ID" value="NZ_CP053746.1"/>
</dbReference>
<sequence>MTLGEGRSKNINVLLGCVLSLILSGCSSANDYGVELPYDAWRLGFFAPNYMEVWIETANVVDVKGRLFRRAMSGVAAVQTPPNLKGTPRGWPKRPGDGAGKHVWRAEVPRLIYVRWQSLAEPQTYEAYIEIPESTRHAMLEVKEKTYCRGTKDWITDHRELLVIGLAPGGIAKTWIRGACLDPIEVSRVQGRIVEKGPHEGHSNGLYYRPPNAASQAYIDTFGIPYDSW</sequence>
<feature type="signal peptide" evidence="2">
    <location>
        <begin position="1"/>
        <end position="29"/>
    </location>
</feature>
<evidence type="ECO:0000313" key="3">
    <source>
        <dbReference type="EMBL" id="QKF49175.1"/>
    </source>
</evidence>
<dbReference type="InterPro" id="IPR021326">
    <property type="entry name" value="DUF2931"/>
</dbReference>
<dbReference type="AlphaFoldDB" id="A0A6M8MKQ5"/>
<dbReference type="Proteomes" id="UP000501989">
    <property type="component" value="Chromosome"/>
</dbReference>
<dbReference type="PROSITE" id="PS51257">
    <property type="entry name" value="PROKAR_LIPOPROTEIN"/>
    <property type="match status" value="1"/>
</dbReference>
<dbReference type="Pfam" id="PF11153">
    <property type="entry name" value="DUF2931"/>
    <property type="match status" value="1"/>
</dbReference>
<gene>
    <name evidence="3" type="ORF">FX982_00093</name>
</gene>
<dbReference type="EMBL" id="CP053746">
    <property type="protein sequence ID" value="QKF49175.1"/>
    <property type="molecule type" value="Genomic_DNA"/>
</dbReference>
<name>A0A6M8MKQ5_9PSED</name>